<dbReference type="GO" id="GO:0005634">
    <property type="term" value="C:nucleus"/>
    <property type="evidence" value="ECO:0007669"/>
    <property type="project" value="TreeGrafter"/>
</dbReference>
<dbReference type="PANTHER" id="PTHR46551:SF1">
    <property type="entry name" value="SAP DOMAIN-CONTAINING RIBONUCLEOPROTEIN"/>
    <property type="match status" value="1"/>
</dbReference>
<evidence type="ECO:0000313" key="5">
    <source>
        <dbReference type="EMBL" id="KAH9831211.1"/>
    </source>
</evidence>
<reference evidence="6 7" key="1">
    <citation type="submission" date="2019-01" db="EMBL/GenBank/DDBJ databases">
        <title>Genome sequencing of the rare red list fungi Fomitopsis rosea.</title>
        <authorList>
            <person name="Buettner E."/>
            <person name="Kellner H."/>
        </authorList>
    </citation>
    <scope>NUCLEOTIDE SEQUENCE [LARGE SCALE GENOMIC DNA]</scope>
    <source>
        <strain evidence="6 7">DSM 105464</strain>
    </source>
</reference>
<keyword evidence="8" id="KW-1185">Reference proteome</keyword>
<reference evidence="5 8" key="2">
    <citation type="journal article" date="2021" name="Environ. Microbiol.">
        <title>Gene family expansions and transcriptome signatures uncover fungal adaptations to wood decay.</title>
        <authorList>
            <person name="Hage H."/>
            <person name="Miyauchi S."/>
            <person name="Viragh M."/>
            <person name="Drula E."/>
            <person name="Min B."/>
            <person name="Chaduli D."/>
            <person name="Navarro D."/>
            <person name="Favel A."/>
            <person name="Norest M."/>
            <person name="Lesage-Meessen L."/>
            <person name="Balint B."/>
            <person name="Merenyi Z."/>
            <person name="de Eugenio L."/>
            <person name="Morin E."/>
            <person name="Martinez A.T."/>
            <person name="Baldrian P."/>
            <person name="Stursova M."/>
            <person name="Martinez M.J."/>
            <person name="Novotny C."/>
            <person name="Magnuson J.K."/>
            <person name="Spatafora J.W."/>
            <person name="Maurice S."/>
            <person name="Pangilinan J."/>
            <person name="Andreopoulos W."/>
            <person name="LaButti K."/>
            <person name="Hundley H."/>
            <person name="Na H."/>
            <person name="Kuo A."/>
            <person name="Barry K."/>
            <person name="Lipzen A."/>
            <person name="Henrissat B."/>
            <person name="Riley R."/>
            <person name="Ahrendt S."/>
            <person name="Nagy L.G."/>
            <person name="Grigoriev I.V."/>
            <person name="Martin F."/>
            <person name="Rosso M.N."/>
        </authorList>
    </citation>
    <scope>NUCLEOTIDE SEQUENCE [LARGE SCALE GENOMIC DNA]</scope>
    <source>
        <strain evidence="5 8">CIRM-BRFM 1785</strain>
    </source>
</reference>
<feature type="compositionally biased region" description="Low complexity" evidence="3">
    <location>
        <begin position="186"/>
        <end position="199"/>
    </location>
</feature>
<dbReference type="EMBL" id="JADCUA010000027">
    <property type="protein sequence ID" value="KAH9831211.1"/>
    <property type="molecule type" value="Genomic_DNA"/>
</dbReference>
<dbReference type="AlphaFoldDB" id="A0A4Y9XXP5"/>
<dbReference type="Proteomes" id="UP000298390">
    <property type="component" value="Unassembled WGS sequence"/>
</dbReference>
<dbReference type="InterPro" id="IPR052240">
    <property type="entry name" value="SAP_domain_ribonucleoprotein"/>
</dbReference>
<dbReference type="OrthoDB" id="445357at2759"/>
<dbReference type="RefSeq" id="XP_047774372.1">
    <property type="nucleotide sequence ID" value="XM_047927968.1"/>
</dbReference>
<dbReference type="InterPro" id="IPR036361">
    <property type="entry name" value="SAP_dom_sf"/>
</dbReference>
<comment type="caution">
    <text evidence="6">The sequence shown here is derived from an EMBL/GenBank/DDBJ whole genome shotgun (WGS) entry which is preliminary data.</text>
</comment>
<dbReference type="GO" id="GO:0016973">
    <property type="term" value="P:poly(A)+ mRNA export from nucleus"/>
    <property type="evidence" value="ECO:0007669"/>
    <property type="project" value="TreeGrafter"/>
</dbReference>
<evidence type="ECO:0000256" key="3">
    <source>
        <dbReference type="SAM" id="MobiDB-lite"/>
    </source>
</evidence>
<dbReference type="GeneID" id="72008700"/>
<proteinExistence type="inferred from homology"/>
<organism evidence="6 7">
    <name type="scientific">Rhodofomes roseus</name>
    <dbReference type="NCBI Taxonomy" id="34475"/>
    <lineage>
        <taxon>Eukaryota</taxon>
        <taxon>Fungi</taxon>
        <taxon>Dikarya</taxon>
        <taxon>Basidiomycota</taxon>
        <taxon>Agaricomycotina</taxon>
        <taxon>Agaricomycetes</taxon>
        <taxon>Polyporales</taxon>
        <taxon>Rhodofomes</taxon>
    </lineage>
</organism>
<protein>
    <recommendedName>
        <fullName evidence="4">SAP domain-containing protein</fullName>
    </recommendedName>
</protein>
<dbReference type="STRING" id="34475.A0A4Y9XXP5"/>
<gene>
    <name evidence="5" type="ORF">C8Q71DRAFT_861944</name>
    <name evidence="6" type="ORF">EVJ58_g9168</name>
</gene>
<dbReference type="SMART" id="SM00513">
    <property type="entry name" value="SAP"/>
    <property type="match status" value="1"/>
</dbReference>
<feature type="region of interest" description="Disordered" evidence="3">
    <location>
        <begin position="49"/>
        <end position="160"/>
    </location>
</feature>
<dbReference type="Proteomes" id="UP000814176">
    <property type="component" value="Unassembled WGS sequence"/>
</dbReference>
<feature type="region of interest" description="Disordered" evidence="3">
    <location>
        <begin position="183"/>
        <end position="236"/>
    </location>
</feature>
<evidence type="ECO:0000313" key="8">
    <source>
        <dbReference type="Proteomes" id="UP000814176"/>
    </source>
</evidence>
<accession>A0A4Y9XXP5</accession>
<dbReference type="PANTHER" id="PTHR46551">
    <property type="entry name" value="SAP DOMAIN-CONTAINING RIBONUCLEOPROTEIN"/>
    <property type="match status" value="1"/>
</dbReference>
<feature type="domain" description="SAP" evidence="4">
    <location>
        <begin position="5"/>
        <end position="41"/>
    </location>
</feature>
<evidence type="ECO:0000259" key="4">
    <source>
        <dbReference type="SMART" id="SM00513"/>
    </source>
</evidence>
<feature type="compositionally biased region" description="Pro residues" evidence="3">
    <location>
        <begin position="77"/>
        <end position="88"/>
    </location>
</feature>
<keyword evidence="1" id="KW-0597">Phosphoprotein</keyword>
<sequence>MDAKLKALKVVDLKDILTRAGVSVPSKSNKNDLIARVLASPAALDVYNAQHSPKAPVATSEKLTEQQPQPTRDEPPSEPPSQPTPPAATPNSPARAPVKPTSSAAQVTPDTPSTETAATPNASKSAEDDELERRKARAARFGLPLVEPSKTPPESKKVVKNANTKIAGAPLNDPDKLAARAARFGTAQPAATQTTTSQSNGRKRNAPPVEAADEEELEKRRKRAERFGMPVVGAKA</sequence>
<evidence type="ECO:0000313" key="7">
    <source>
        <dbReference type="Proteomes" id="UP000298390"/>
    </source>
</evidence>
<dbReference type="InterPro" id="IPR003034">
    <property type="entry name" value="SAP_dom"/>
</dbReference>
<feature type="compositionally biased region" description="Polar residues" evidence="3">
    <location>
        <begin position="100"/>
        <end position="124"/>
    </location>
</feature>
<name>A0A4Y9XXP5_9APHY</name>
<comment type="similarity">
    <text evidence="2">Belongs to the SAP domain-containing ribonucleoprotein family.</text>
</comment>
<dbReference type="EMBL" id="SEKV01000759">
    <property type="protein sequence ID" value="TFY53921.1"/>
    <property type="molecule type" value="Genomic_DNA"/>
</dbReference>
<evidence type="ECO:0000313" key="6">
    <source>
        <dbReference type="EMBL" id="TFY53921.1"/>
    </source>
</evidence>
<evidence type="ECO:0000256" key="1">
    <source>
        <dbReference type="ARBA" id="ARBA00022553"/>
    </source>
</evidence>
<dbReference type="Gene3D" id="1.10.720.30">
    <property type="entry name" value="SAP domain"/>
    <property type="match status" value="1"/>
</dbReference>
<evidence type="ECO:0000256" key="2">
    <source>
        <dbReference type="ARBA" id="ARBA00046328"/>
    </source>
</evidence>